<evidence type="ECO:0000313" key="4">
    <source>
        <dbReference type="Proteomes" id="UP000677918"/>
    </source>
</evidence>
<proteinExistence type="predicted"/>
<keyword evidence="2" id="KW-0472">Membrane</keyword>
<sequence>MNSVDAETDAGAIPPRRAKSRRRWALLLTIVLWLALIGGGAYGGHTYMNNLKEQWTAELNAQTAVQLEAVREQYESQINVLRQDLTVQIEQVDKQVNALNELLAFAKDTTDSDTDNSNQLYTQLHELKAQLERLEKNLDVLK</sequence>
<evidence type="ECO:0000256" key="1">
    <source>
        <dbReference type="SAM" id="Coils"/>
    </source>
</evidence>
<gene>
    <name evidence="3" type="ORF">XYCOK13_35530</name>
</gene>
<comment type="caution">
    <text evidence="3">The sequence shown here is derived from an EMBL/GenBank/DDBJ whole genome shotgun (WGS) entry which is preliminary data.</text>
</comment>
<feature type="transmembrane region" description="Helical" evidence="2">
    <location>
        <begin position="24"/>
        <end position="44"/>
    </location>
</feature>
<keyword evidence="2" id="KW-0812">Transmembrane</keyword>
<dbReference type="AlphaFoldDB" id="A0A8J4M3E2"/>
<keyword evidence="1" id="KW-0175">Coiled coil</keyword>
<evidence type="ECO:0000256" key="2">
    <source>
        <dbReference type="SAM" id="Phobius"/>
    </source>
</evidence>
<reference evidence="3" key="1">
    <citation type="submission" date="2021-04" db="EMBL/GenBank/DDBJ databases">
        <title>Draft genome sequence of Xylanibacillus composti strain K13.</title>
        <authorList>
            <person name="Uke A."/>
            <person name="Chhe C."/>
            <person name="Baramee S."/>
            <person name="Kosugi A."/>
        </authorList>
    </citation>
    <scope>NUCLEOTIDE SEQUENCE</scope>
    <source>
        <strain evidence="3">K13</strain>
    </source>
</reference>
<name>A0A8J4M3E2_9BACL</name>
<organism evidence="3 4">
    <name type="scientific">Xylanibacillus composti</name>
    <dbReference type="NCBI Taxonomy" id="1572762"/>
    <lineage>
        <taxon>Bacteria</taxon>
        <taxon>Bacillati</taxon>
        <taxon>Bacillota</taxon>
        <taxon>Bacilli</taxon>
        <taxon>Bacillales</taxon>
        <taxon>Paenibacillaceae</taxon>
        <taxon>Xylanibacillus</taxon>
    </lineage>
</organism>
<dbReference type="Proteomes" id="UP000677918">
    <property type="component" value="Unassembled WGS sequence"/>
</dbReference>
<feature type="coiled-coil region" evidence="1">
    <location>
        <begin position="64"/>
        <end position="137"/>
    </location>
</feature>
<keyword evidence="4" id="KW-1185">Reference proteome</keyword>
<dbReference type="EMBL" id="BOVK01000056">
    <property type="protein sequence ID" value="GIQ70729.1"/>
    <property type="molecule type" value="Genomic_DNA"/>
</dbReference>
<accession>A0A8J4M3E2</accession>
<keyword evidence="2" id="KW-1133">Transmembrane helix</keyword>
<dbReference type="RefSeq" id="WP_213413545.1">
    <property type="nucleotide sequence ID" value="NZ_BOVK01000056.1"/>
</dbReference>
<protein>
    <submittedName>
        <fullName evidence="3">Uncharacterized protein</fullName>
    </submittedName>
</protein>
<evidence type="ECO:0000313" key="3">
    <source>
        <dbReference type="EMBL" id="GIQ70729.1"/>
    </source>
</evidence>